<evidence type="ECO:0000313" key="2">
    <source>
        <dbReference type="Proteomes" id="UP001500767"/>
    </source>
</evidence>
<organism evidence="1 2">
    <name type="scientific">Microlunatus spumicola</name>
    <dbReference type="NCBI Taxonomy" id="81499"/>
    <lineage>
        <taxon>Bacteria</taxon>
        <taxon>Bacillati</taxon>
        <taxon>Actinomycetota</taxon>
        <taxon>Actinomycetes</taxon>
        <taxon>Propionibacteriales</taxon>
        <taxon>Propionibacteriaceae</taxon>
        <taxon>Microlunatus</taxon>
    </lineage>
</organism>
<dbReference type="EMBL" id="BAAAYR010000007">
    <property type="protein sequence ID" value="GAA3579271.1"/>
    <property type="molecule type" value="Genomic_DNA"/>
</dbReference>
<evidence type="ECO:0000313" key="1">
    <source>
        <dbReference type="EMBL" id="GAA3579271.1"/>
    </source>
</evidence>
<protein>
    <recommendedName>
        <fullName evidence="3">Glycosyltransferase like family protein</fullName>
    </recommendedName>
</protein>
<dbReference type="RefSeq" id="WP_204913058.1">
    <property type="nucleotide sequence ID" value="NZ_BAAAYR010000007.1"/>
</dbReference>
<sequence>MTTSPDGRSAERRAPVTLVCVYNDERVLEDCLLRSVRENAHEAPDTEVIAVDNRRGAFASAGAALNHGARRARHPVVAFVHQDVYLHSLASLERVAGQVLDGQVDVAGAAGITSTGRLAGRVRDRVVMAGDTAIDPIDVDTLDEVLFLASRDLLIEEPLAEDPELAWHAYAVEYSLRLRLRGGRVAAVDVPLTHNSLSTNLAKLDLAHATVGARYPEQVPIRTTCGVVGGPPKRVLPGPLDARRWRYRWVKDSLTTASWHGLRGSREVVLSDIRESVDQLLAFTVDARPVVILNVVSEQDRLTPWPVGQHVPLLRRDRPITVGLVEPADVLRQVRSAPEKSFLVANVDLDTARQWCDDAPGSSFVGYSQGSGAWCVLGPLAEAGSRAYGEARDRPLDLRLRLPTGARAASGAPA</sequence>
<dbReference type="CDD" id="cd00761">
    <property type="entry name" value="Glyco_tranf_GTA_type"/>
    <property type="match status" value="1"/>
</dbReference>
<reference evidence="2" key="1">
    <citation type="journal article" date="2019" name="Int. J. Syst. Evol. Microbiol.">
        <title>The Global Catalogue of Microorganisms (GCM) 10K type strain sequencing project: providing services to taxonomists for standard genome sequencing and annotation.</title>
        <authorList>
            <consortium name="The Broad Institute Genomics Platform"/>
            <consortium name="The Broad Institute Genome Sequencing Center for Infectious Disease"/>
            <person name="Wu L."/>
            <person name="Ma J."/>
        </authorList>
    </citation>
    <scope>NUCLEOTIDE SEQUENCE [LARGE SCALE GENOMIC DNA]</scope>
    <source>
        <strain evidence="2">JCM 16540</strain>
    </source>
</reference>
<proteinExistence type="predicted"/>
<dbReference type="SUPFAM" id="SSF53448">
    <property type="entry name" value="Nucleotide-diphospho-sugar transferases"/>
    <property type="match status" value="1"/>
</dbReference>
<dbReference type="Proteomes" id="UP001500767">
    <property type="component" value="Unassembled WGS sequence"/>
</dbReference>
<dbReference type="InterPro" id="IPR029044">
    <property type="entry name" value="Nucleotide-diphossugar_trans"/>
</dbReference>
<dbReference type="Gene3D" id="3.90.550.10">
    <property type="entry name" value="Spore Coat Polysaccharide Biosynthesis Protein SpsA, Chain A"/>
    <property type="match status" value="1"/>
</dbReference>
<comment type="caution">
    <text evidence="1">The sequence shown here is derived from an EMBL/GenBank/DDBJ whole genome shotgun (WGS) entry which is preliminary data.</text>
</comment>
<name>A0ABP6YA66_9ACTN</name>
<gene>
    <name evidence="1" type="ORF">GCM10022197_40940</name>
</gene>
<evidence type="ECO:0008006" key="3">
    <source>
        <dbReference type="Google" id="ProtNLM"/>
    </source>
</evidence>
<accession>A0ABP6YA66</accession>
<keyword evidence="2" id="KW-1185">Reference proteome</keyword>